<sequence>MTPREIASMIDHTLLKADAVPEQISKLCTEAGEYGFASVCINPCYVPLAAKELAGSDVKVCTVIGFPLGANTSQIKAEEAMLAVEQGASEVDMVMNIGALKAGDYALVESDIRSVVRAAGRALVKVIIETFYLSEEEKIKATEIVARSGAAFVKTSTGFAGGGATVEDVRLMKKAAGNLIRVKAAGGVRNYDDALAMIEAGASRIGTSGGISIVEGGSNAGPGSGY</sequence>
<evidence type="ECO:0000256" key="2">
    <source>
        <dbReference type="ARBA" id="ARBA00022490"/>
    </source>
</evidence>
<dbReference type="CDD" id="cd00959">
    <property type="entry name" value="DeoC"/>
    <property type="match status" value="1"/>
</dbReference>
<dbReference type="OrthoDB" id="9778711at2"/>
<dbReference type="GO" id="GO:0006018">
    <property type="term" value="P:2-deoxyribose 1-phosphate catabolic process"/>
    <property type="evidence" value="ECO:0007669"/>
    <property type="project" value="UniProtKB-UniRule"/>
</dbReference>
<feature type="active site" description="Proton donor/acceptor" evidence="7">
    <location>
        <position position="92"/>
    </location>
</feature>
<dbReference type="Proteomes" id="UP000192343">
    <property type="component" value="Unassembled WGS sequence"/>
</dbReference>
<evidence type="ECO:0000256" key="5">
    <source>
        <dbReference type="ARBA" id="ARBA00048791"/>
    </source>
</evidence>
<dbReference type="UniPathway" id="UPA00002">
    <property type="reaction ID" value="UER00468"/>
</dbReference>
<dbReference type="GO" id="GO:0009264">
    <property type="term" value="P:deoxyribonucleotide catabolic process"/>
    <property type="evidence" value="ECO:0007669"/>
    <property type="project" value="UniProtKB-UniRule"/>
</dbReference>
<evidence type="ECO:0000256" key="7">
    <source>
        <dbReference type="HAMAP-Rule" id="MF_00114"/>
    </source>
</evidence>
<dbReference type="EMBL" id="MWQY01000011">
    <property type="protein sequence ID" value="ORC34821.1"/>
    <property type="molecule type" value="Genomic_DNA"/>
</dbReference>
<dbReference type="FunFam" id="3.20.20.70:FF:000044">
    <property type="entry name" value="Deoxyribose-phosphate aldolase"/>
    <property type="match status" value="1"/>
</dbReference>
<keyword evidence="3 7" id="KW-0456">Lyase</keyword>
<protein>
    <recommendedName>
        <fullName evidence="7">Deoxyribose-phosphate aldolase</fullName>
        <shortName evidence="7">DERA</shortName>
        <ecNumber evidence="7">4.1.2.4</ecNumber>
    </recommendedName>
    <alternativeName>
        <fullName evidence="7">2-deoxy-D-ribose 5-phosphate aldolase</fullName>
    </alternativeName>
    <alternativeName>
        <fullName evidence="7">Phosphodeoxyriboaldolase</fullName>
        <shortName evidence="7">Deoxyriboaldolase</shortName>
    </alternativeName>
</protein>
<comment type="similarity">
    <text evidence="1 7">Belongs to the DeoC/FbaB aldolase family. DeoC type 1 subfamily.</text>
</comment>
<evidence type="ECO:0000256" key="3">
    <source>
        <dbReference type="ARBA" id="ARBA00023239"/>
    </source>
</evidence>
<keyword evidence="9" id="KW-1185">Reference proteome</keyword>
<evidence type="ECO:0000256" key="6">
    <source>
        <dbReference type="ARBA" id="ARBA00056337"/>
    </source>
</evidence>
<dbReference type="AlphaFoldDB" id="A0A1Y1RX57"/>
<dbReference type="GO" id="GO:0004139">
    <property type="term" value="F:deoxyribose-phosphate aldolase activity"/>
    <property type="evidence" value="ECO:0007669"/>
    <property type="project" value="UniProtKB-UniRule"/>
</dbReference>
<dbReference type="HAMAP" id="MF_00114">
    <property type="entry name" value="DeoC_type1"/>
    <property type="match status" value="1"/>
</dbReference>
<keyword evidence="4 7" id="KW-0704">Schiff base</keyword>
<dbReference type="Gene3D" id="3.20.20.70">
    <property type="entry name" value="Aldolase class I"/>
    <property type="match status" value="1"/>
</dbReference>
<dbReference type="InterPro" id="IPR002915">
    <property type="entry name" value="DeoC/FbaB/LacD_aldolase"/>
</dbReference>
<dbReference type="EC" id="4.1.2.4" evidence="7"/>
<dbReference type="PANTHER" id="PTHR10889:SF1">
    <property type="entry name" value="DEOXYRIBOSE-PHOSPHATE ALDOLASE"/>
    <property type="match status" value="1"/>
</dbReference>
<evidence type="ECO:0000313" key="9">
    <source>
        <dbReference type="Proteomes" id="UP000192343"/>
    </source>
</evidence>
<comment type="caution">
    <text evidence="8">The sequence shown here is derived from an EMBL/GenBank/DDBJ whole genome shotgun (WGS) entry which is preliminary data.</text>
</comment>
<dbReference type="InterPro" id="IPR013785">
    <property type="entry name" value="Aldolase_TIM"/>
</dbReference>
<dbReference type="InterPro" id="IPR028581">
    <property type="entry name" value="DeoC_typeI"/>
</dbReference>
<accession>A0A1Y1RX57</accession>
<dbReference type="SMART" id="SM01133">
    <property type="entry name" value="DeoC"/>
    <property type="match status" value="1"/>
</dbReference>
<dbReference type="STRING" id="1963862.B4O97_10810"/>
<dbReference type="NCBIfam" id="TIGR00126">
    <property type="entry name" value="deoC"/>
    <property type="match status" value="1"/>
</dbReference>
<proteinExistence type="inferred from homology"/>
<evidence type="ECO:0000256" key="1">
    <source>
        <dbReference type="ARBA" id="ARBA00010936"/>
    </source>
</evidence>
<dbReference type="Pfam" id="PF01791">
    <property type="entry name" value="DeoC"/>
    <property type="match status" value="1"/>
</dbReference>
<dbReference type="InterPro" id="IPR011343">
    <property type="entry name" value="DeoC"/>
</dbReference>
<evidence type="ECO:0000256" key="4">
    <source>
        <dbReference type="ARBA" id="ARBA00023270"/>
    </source>
</evidence>
<feature type="active site" description="Schiff-base intermediate with acetaldehyde" evidence="7">
    <location>
        <position position="154"/>
    </location>
</feature>
<gene>
    <name evidence="7" type="primary">deoC</name>
    <name evidence="8" type="ORF">B4O97_10810</name>
</gene>
<name>A0A1Y1RX57_9SPIO</name>
<dbReference type="RefSeq" id="WP_083050758.1">
    <property type="nucleotide sequence ID" value="NZ_CAXXQO010000003.1"/>
</dbReference>
<comment type="catalytic activity">
    <reaction evidence="5 7">
        <text>2-deoxy-D-ribose 5-phosphate = D-glyceraldehyde 3-phosphate + acetaldehyde</text>
        <dbReference type="Rhea" id="RHEA:12821"/>
        <dbReference type="ChEBI" id="CHEBI:15343"/>
        <dbReference type="ChEBI" id="CHEBI:59776"/>
        <dbReference type="ChEBI" id="CHEBI:62877"/>
        <dbReference type="EC" id="4.1.2.4"/>
    </reaction>
</comment>
<comment type="function">
    <text evidence="6 7">Catalyzes a reversible aldol reaction between acetaldehyde and D-glyceraldehyde 3-phosphate to generate 2-deoxy-D-ribose 5-phosphate.</text>
</comment>
<comment type="pathway">
    <text evidence="7">Carbohydrate degradation; 2-deoxy-D-ribose 1-phosphate degradation; D-glyceraldehyde 3-phosphate and acetaldehyde from 2-deoxy-alpha-D-ribose 1-phosphate: step 2/2.</text>
</comment>
<feature type="active site" description="Proton donor/acceptor" evidence="7">
    <location>
        <position position="183"/>
    </location>
</feature>
<keyword evidence="2 7" id="KW-0963">Cytoplasm</keyword>
<dbReference type="PANTHER" id="PTHR10889">
    <property type="entry name" value="DEOXYRIBOSE-PHOSPHATE ALDOLASE"/>
    <property type="match status" value="1"/>
</dbReference>
<dbReference type="SUPFAM" id="SSF51569">
    <property type="entry name" value="Aldolase"/>
    <property type="match status" value="1"/>
</dbReference>
<reference evidence="8 9" key="1">
    <citation type="submission" date="2017-03" db="EMBL/GenBank/DDBJ databases">
        <title>Draft Genome sequence of Marispirochaeta sp. strain JC444.</title>
        <authorList>
            <person name="Shivani Y."/>
            <person name="Subhash Y."/>
            <person name="Sasikala C."/>
            <person name="Ramana C."/>
        </authorList>
    </citation>
    <scope>NUCLEOTIDE SEQUENCE [LARGE SCALE GENOMIC DNA]</scope>
    <source>
        <strain evidence="8 9">JC444</strain>
    </source>
</reference>
<organism evidence="8 9">
    <name type="scientific">Marispirochaeta aestuarii</name>
    <dbReference type="NCBI Taxonomy" id="1963862"/>
    <lineage>
        <taxon>Bacteria</taxon>
        <taxon>Pseudomonadati</taxon>
        <taxon>Spirochaetota</taxon>
        <taxon>Spirochaetia</taxon>
        <taxon>Spirochaetales</taxon>
        <taxon>Spirochaetaceae</taxon>
        <taxon>Marispirochaeta</taxon>
    </lineage>
</organism>
<dbReference type="GO" id="GO:0016052">
    <property type="term" value="P:carbohydrate catabolic process"/>
    <property type="evidence" value="ECO:0007669"/>
    <property type="project" value="TreeGrafter"/>
</dbReference>
<evidence type="ECO:0000313" key="8">
    <source>
        <dbReference type="EMBL" id="ORC34821.1"/>
    </source>
</evidence>
<comment type="subcellular location">
    <subcellularLocation>
        <location evidence="7">Cytoplasm</location>
    </subcellularLocation>
</comment>
<dbReference type="GO" id="GO:0005737">
    <property type="term" value="C:cytoplasm"/>
    <property type="evidence" value="ECO:0007669"/>
    <property type="project" value="UniProtKB-SubCell"/>
</dbReference>
<dbReference type="PIRSF" id="PIRSF001357">
    <property type="entry name" value="DeoC"/>
    <property type="match status" value="1"/>
</dbReference>